<evidence type="ECO:0000313" key="4">
    <source>
        <dbReference type="Proteomes" id="UP000007089"/>
    </source>
</evidence>
<feature type="domain" description="FHA" evidence="2">
    <location>
        <begin position="148"/>
        <end position="197"/>
    </location>
</feature>
<accession>B8JDH6</accession>
<gene>
    <name evidence="3" type="ordered locus">A2cp1_2688</name>
</gene>
<reference evidence="3" key="1">
    <citation type="submission" date="2009-01" db="EMBL/GenBank/DDBJ databases">
        <title>Complete sequence of Anaeromyxobacter dehalogenans 2CP-1.</title>
        <authorList>
            <consortium name="US DOE Joint Genome Institute"/>
            <person name="Lucas S."/>
            <person name="Copeland A."/>
            <person name="Lapidus A."/>
            <person name="Glavina del Rio T."/>
            <person name="Dalin E."/>
            <person name="Tice H."/>
            <person name="Bruce D."/>
            <person name="Goodwin L."/>
            <person name="Pitluck S."/>
            <person name="Saunders E."/>
            <person name="Brettin T."/>
            <person name="Detter J.C."/>
            <person name="Han C."/>
            <person name="Larimer F."/>
            <person name="Land M."/>
            <person name="Hauser L."/>
            <person name="Kyrpides N."/>
            <person name="Ovchinnikova G."/>
            <person name="Beliaev A.S."/>
            <person name="Richardson P."/>
        </authorList>
    </citation>
    <scope>NUCLEOTIDE SEQUENCE</scope>
    <source>
        <strain evidence="3">2CP-1</strain>
    </source>
</reference>
<keyword evidence="4" id="KW-1185">Reference proteome</keyword>
<protein>
    <submittedName>
        <fullName evidence="3">FHA domain containing protein</fullName>
    </submittedName>
</protein>
<dbReference type="AlphaFoldDB" id="B8JDH6"/>
<dbReference type="InterPro" id="IPR000253">
    <property type="entry name" value="FHA_dom"/>
</dbReference>
<evidence type="ECO:0000259" key="2">
    <source>
        <dbReference type="PROSITE" id="PS50006"/>
    </source>
</evidence>
<feature type="compositionally biased region" description="Pro residues" evidence="1">
    <location>
        <begin position="226"/>
        <end position="238"/>
    </location>
</feature>
<dbReference type="EMBL" id="CP001359">
    <property type="protein sequence ID" value="ACL66025.1"/>
    <property type="molecule type" value="Genomic_DNA"/>
</dbReference>
<dbReference type="PROSITE" id="PS50006">
    <property type="entry name" value="FHA_DOMAIN"/>
    <property type="match status" value="1"/>
</dbReference>
<dbReference type="CDD" id="cd00060">
    <property type="entry name" value="FHA"/>
    <property type="match status" value="1"/>
</dbReference>
<dbReference type="Gene3D" id="2.60.200.20">
    <property type="match status" value="1"/>
</dbReference>
<sequence>MRHRLHARVPGLDDAPGIVVAAAMTAGGSQADGIVLAGLPPAALRLLPCEAGVVVEPAVAGARVGGHPVPPGARRLLRPGERATLLGAELALGTPEPGPGTPADHRTRTCAAGILRAGAAGGPAAAGPHLLVLDGASAGARLPLGPDQTIGRSRRADLRLPEAQASRLHARVRVRGGAITVEDLGAKNGLRVNGVAVERGPRALAPGDELELGGCALALVVPPAAPEPPARAAPPAPARPRARPLPRLPRLPRRLAAVLLALSALALAAAGS</sequence>
<organism evidence="3 4">
    <name type="scientific">Anaeromyxobacter dehalogenans (strain ATCC BAA-258 / DSM 21875 / 2CP-1)</name>
    <dbReference type="NCBI Taxonomy" id="455488"/>
    <lineage>
        <taxon>Bacteria</taxon>
        <taxon>Pseudomonadati</taxon>
        <taxon>Myxococcota</taxon>
        <taxon>Myxococcia</taxon>
        <taxon>Myxococcales</taxon>
        <taxon>Cystobacterineae</taxon>
        <taxon>Anaeromyxobacteraceae</taxon>
        <taxon>Anaeromyxobacter</taxon>
    </lineage>
</organism>
<dbReference type="SMART" id="SM00240">
    <property type="entry name" value="FHA"/>
    <property type="match status" value="1"/>
</dbReference>
<evidence type="ECO:0000256" key="1">
    <source>
        <dbReference type="SAM" id="MobiDB-lite"/>
    </source>
</evidence>
<dbReference type="RefSeq" id="WP_012633796.1">
    <property type="nucleotide sequence ID" value="NC_011891.1"/>
</dbReference>
<dbReference type="SUPFAM" id="SSF49879">
    <property type="entry name" value="SMAD/FHA domain"/>
    <property type="match status" value="1"/>
</dbReference>
<dbReference type="Pfam" id="PF00498">
    <property type="entry name" value="FHA"/>
    <property type="match status" value="1"/>
</dbReference>
<dbReference type="KEGG" id="acp:A2cp1_2688"/>
<dbReference type="Proteomes" id="UP000007089">
    <property type="component" value="Chromosome"/>
</dbReference>
<dbReference type="InterPro" id="IPR008984">
    <property type="entry name" value="SMAD_FHA_dom_sf"/>
</dbReference>
<name>B8JDH6_ANAD2</name>
<dbReference type="HOGENOM" id="CLU_1021742_0_0_7"/>
<proteinExistence type="predicted"/>
<feature type="region of interest" description="Disordered" evidence="1">
    <location>
        <begin position="226"/>
        <end position="245"/>
    </location>
</feature>
<evidence type="ECO:0000313" key="3">
    <source>
        <dbReference type="EMBL" id="ACL66025.1"/>
    </source>
</evidence>